<feature type="region of interest" description="Disordered" evidence="1">
    <location>
        <begin position="203"/>
        <end position="273"/>
    </location>
</feature>
<evidence type="ECO:0000313" key="2">
    <source>
        <dbReference type="EMBL" id="KAF4511541.1"/>
    </source>
</evidence>
<feature type="region of interest" description="Disordered" evidence="1">
    <location>
        <begin position="368"/>
        <end position="388"/>
    </location>
</feature>
<accession>A0A8H4PW03</accession>
<feature type="compositionally biased region" description="Acidic residues" evidence="1">
    <location>
        <begin position="127"/>
        <end position="145"/>
    </location>
</feature>
<dbReference type="Proteomes" id="UP000557566">
    <property type="component" value="Unassembled WGS sequence"/>
</dbReference>
<keyword evidence="3" id="KW-1185">Reference proteome</keyword>
<organism evidence="2 3">
    <name type="scientific">Ophiocordyceps sinensis</name>
    <dbReference type="NCBI Taxonomy" id="72228"/>
    <lineage>
        <taxon>Eukaryota</taxon>
        <taxon>Fungi</taxon>
        <taxon>Dikarya</taxon>
        <taxon>Ascomycota</taxon>
        <taxon>Pezizomycotina</taxon>
        <taxon>Sordariomycetes</taxon>
        <taxon>Hypocreomycetidae</taxon>
        <taxon>Hypocreales</taxon>
        <taxon>Ophiocordycipitaceae</taxon>
        <taxon>Ophiocordyceps</taxon>
    </lineage>
</organism>
<proteinExistence type="predicted"/>
<feature type="region of interest" description="Disordered" evidence="1">
    <location>
        <begin position="122"/>
        <end position="145"/>
    </location>
</feature>
<protein>
    <submittedName>
        <fullName evidence="2">Uncharacterized protein</fullName>
    </submittedName>
</protein>
<gene>
    <name evidence="2" type="ORF">G6O67_003325</name>
</gene>
<comment type="caution">
    <text evidence="2">The sequence shown here is derived from an EMBL/GenBank/DDBJ whole genome shotgun (WGS) entry which is preliminary data.</text>
</comment>
<feature type="region of interest" description="Disordered" evidence="1">
    <location>
        <begin position="51"/>
        <end position="101"/>
    </location>
</feature>
<feature type="compositionally biased region" description="Acidic residues" evidence="1">
    <location>
        <begin position="368"/>
        <end position="386"/>
    </location>
</feature>
<feature type="region of interest" description="Disordered" evidence="1">
    <location>
        <begin position="1"/>
        <end position="30"/>
    </location>
</feature>
<name>A0A8H4PW03_9HYPO</name>
<feature type="compositionally biased region" description="Polar residues" evidence="1">
    <location>
        <begin position="1"/>
        <end position="10"/>
    </location>
</feature>
<feature type="compositionally biased region" description="Acidic residues" evidence="1">
    <location>
        <begin position="73"/>
        <end position="85"/>
    </location>
</feature>
<evidence type="ECO:0000256" key="1">
    <source>
        <dbReference type="SAM" id="MobiDB-lite"/>
    </source>
</evidence>
<reference evidence="2 3" key="1">
    <citation type="journal article" date="2020" name="Genome Biol. Evol.">
        <title>A new high-quality draft genome assembly of the Chinese cordyceps Ophiocordyceps sinensis.</title>
        <authorList>
            <person name="Shu R."/>
            <person name="Zhang J."/>
            <person name="Meng Q."/>
            <person name="Zhang H."/>
            <person name="Zhou G."/>
            <person name="Li M."/>
            <person name="Wu P."/>
            <person name="Zhao Y."/>
            <person name="Chen C."/>
            <person name="Qin Q."/>
        </authorList>
    </citation>
    <scope>NUCLEOTIDE SEQUENCE [LARGE SCALE GENOMIC DNA]</scope>
    <source>
        <strain evidence="2 3">IOZ07</strain>
    </source>
</reference>
<feature type="compositionally biased region" description="Basic and acidic residues" evidence="1">
    <location>
        <begin position="51"/>
        <end position="67"/>
    </location>
</feature>
<dbReference type="AlphaFoldDB" id="A0A8H4PW03"/>
<evidence type="ECO:0000313" key="3">
    <source>
        <dbReference type="Proteomes" id="UP000557566"/>
    </source>
</evidence>
<dbReference type="EMBL" id="JAAVMX010000003">
    <property type="protein sequence ID" value="KAF4511541.1"/>
    <property type="molecule type" value="Genomic_DNA"/>
</dbReference>
<dbReference type="OrthoDB" id="3900342at2759"/>
<sequence>MGPGTDTASLWSHYPTRRAPSDTGELDARPPQVQINVGNLDHVCAVKELVADKQNDKDDDAYVRGEKVGQAPLDEDVEAAGEENQEVEKEAKPRQVGLQRRRVGQLGARDALCGERLHEAQVAQVDEGPDDEAGDGGDVEQPGEDGEAVLGHVEEAEQAKRGAHHDGVVRRAVAVGGLEEARGVALVGQGHEDAAARVDVRVGRRQHRRQQHGVDDVRQHAHAGAVGDDDEGRGRGVGRDALQVGVVKGHVEADEEDGGDEEHKDAPVGPADGRGNLLVRVLRLARADAHQLGPLIREAGGDEDGPEADEFARGAADQVLGKGAGRVPVPEADVALVADAGVDAHGKYDEADNGDDLYAREPHLELAEPADGEEVCGGEDDPEDGDPDAHVEALVPVLDDEAGRRQLELLGVSRGARRCGKGRLAAKVMVQLMR</sequence>